<proteinExistence type="predicted"/>
<organism evidence="1 2">
    <name type="scientific">Streptomyces phyllanthi</name>
    <dbReference type="NCBI Taxonomy" id="1803180"/>
    <lineage>
        <taxon>Bacteria</taxon>
        <taxon>Bacillati</taxon>
        <taxon>Actinomycetota</taxon>
        <taxon>Actinomycetes</taxon>
        <taxon>Kitasatosporales</taxon>
        <taxon>Streptomycetaceae</taxon>
        <taxon>Streptomyces</taxon>
    </lineage>
</organism>
<dbReference type="EMBL" id="VJZE01000031">
    <property type="protein sequence ID" value="MPY39761.1"/>
    <property type="molecule type" value="Genomic_DNA"/>
</dbReference>
<reference evidence="1 2" key="1">
    <citation type="submission" date="2019-07" db="EMBL/GenBank/DDBJ databases">
        <title>New species of Amycolatopsis and Streptomyces.</title>
        <authorList>
            <person name="Duangmal K."/>
            <person name="Teo W.F.A."/>
            <person name="Lipun K."/>
        </authorList>
    </citation>
    <scope>NUCLEOTIDE SEQUENCE [LARGE SCALE GENOMIC DNA]</scope>
    <source>
        <strain evidence="1 2">TISTR 2346</strain>
    </source>
</reference>
<protein>
    <recommendedName>
        <fullName evidence="3">E2 family protein E</fullName>
    </recommendedName>
</protein>
<sequence>MDLPAEDHAYLSREGYAYDVFDEDGMLCVQLNDVALPRGLNTARADILLRLAPLYPDVPPDMWWMAPAVTTARGAVIPATEQQETHRGRAWQRWSRHLPPDAWLAGTDSLESYLALIRTELREAAGATA</sequence>
<dbReference type="Proteomes" id="UP000326979">
    <property type="component" value="Unassembled WGS sequence"/>
</dbReference>
<evidence type="ECO:0000313" key="2">
    <source>
        <dbReference type="Proteomes" id="UP000326979"/>
    </source>
</evidence>
<dbReference type="OrthoDB" id="256126at2"/>
<evidence type="ECO:0008006" key="3">
    <source>
        <dbReference type="Google" id="ProtNLM"/>
    </source>
</evidence>
<keyword evidence="2" id="KW-1185">Reference proteome</keyword>
<comment type="caution">
    <text evidence="1">The sequence shown here is derived from an EMBL/GenBank/DDBJ whole genome shotgun (WGS) entry which is preliminary data.</text>
</comment>
<accession>A0A5N8VWV9</accession>
<name>A0A5N8VWV9_9ACTN</name>
<dbReference type="InterPro" id="IPR025701">
    <property type="entry name" value="UBQ-conjugat_E2_E"/>
</dbReference>
<evidence type="ECO:0000313" key="1">
    <source>
        <dbReference type="EMBL" id="MPY39761.1"/>
    </source>
</evidence>
<dbReference type="RefSeq" id="WP_152781592.1">
    <property type="nucleotide sequence ID" value="NZ_BAABEQ010000029.1"/>
</dbReference>
<gene>
    <name evidence="1" type="ORF">FNH04_07465</name>
</gene>
<dbReference type="Pfam" id="PF14462">
    <property type="entry name" value="Prok-E2_E"/>
    <property type="match status" value="1"/>
</dbReference>
<dbReference type="AlphaFoldDB" id="A0A5N8VWV9"/>